<feature type="domain" description="TNase-like" evidence="5">
    <location>
        <begin position="275"/>
        <end position="428"/>
    </location>
</feature>
<dbReference type="Gene3D" id="2.60.40.1260">
    <property type="entry name" value="Lamin Tail domain"/>
    <property type="match status" value="2"/>
</dbReference>
<gene>
    <name evidence="7" type="ORF">ACFO0N_12105</name>
</gene>
<keyword evidence="3" id="KW-0378">Hydrolase</keyword>
<evidence type="ECO:0000256" key="4">
    <source>
        <dbReference type="SAM" id="MobiDB-lite"/>
    </source>
</evidence>
<proteinExistence type="predicted"/>
<dbReference type="InterPro" id="IPR035437">
    <property type="entry name" value="SNase_OB-fold_sf"/>
</dbReference>
<keyword evidence="8" id="KW-1185">Reference proteome</keyword>
<name>A0ABD5PDX1_9EURY</name>
<dbReference type="PROSITE" id="PS01123">
    <property type="entry name" value="TNASE_1"/>
    <property type="match status" value="1"/>
</dbReference>
<dbReference type="SUPFAM" id="SSF50199">
    <property type="entry name" value="Staphylococcal nuclease"/>
    <property type="match status" value="1"/>
</dbReference>
<keyword evidence="1" id="KW-0540">Nuclease</keyword>
<dbReference type="GO" id="GO:0004519">
    <property type="term" value="F:endonuclease activity"/>
    <property type="evidence" value="ECO:0007669"/>
    <property type="project" value="UniProtKB-KW"/>
</dbReference>
<evidence type="ECO:0000259" key="5">
    <source>
        <dbReference type="PROSITE" id="PS50830"/>
    </source>
</evidence>
<dbReference type="PANTHER" id="PTHR12302">
    <property type="entry name" value="EBNA2 BINDING PROTEIN P100"/>
    <property type="match status" value="1"/>
</dbReference>
<dbReference type="AlphaFoldDB" id="A0ABD5PDX1"/>
<dbReference type="SUPFAM" id="SSF74853">
    <property type="entry name" value="Lamin A/C globular tail domain"/>
    <property type="match status" value="2"/>
</dbReference>
<keyword evidence="2" id="KW-0255">Endonuclease</keyword>
<dbReference type="RefSeq" id="WP_267623515.1">
    <property type="nucleotide sequence ID" value="NZ_JAODIW010000008.1"/>
</dbReference>
<feature type="domain" description="LTD" evidence="6">
    <location>
        <begin position="678"/>
        <end position="790"/>
    </location>
</feature>
<dbReference type="Pfam" id="PF14258">
    <property type="entry name" value="DUF4350"/>
    <property type="match status" value="1"/>
</dbReference>
<dbReference type="InterPro" id="IPR029062">
    <property type="entry name" value="Class_I_gatase-like"/>
</dbReference>
<sequence length="919" mass="96489">MRRRSFLTALALGTAGAASSSDTLVADAAAATAIDHLEFDSAASLLDASGGRLTDGSRIAVLAESTAWNGDGDGDGDAVDYGSADVPLVAVDGDVVGFGATLVADDANFRSGNEEFVLNVWDAHLGGSGTVLYDEGHDQYNSLSGFSNMANYAEEAGYTVQATSTLAADLATADAVWLTGPATAFTSSEQSALVDFVANGGALFAHDRSDYSNYDETANLNDLAEALSLAFRFNDDEVVDDTNNAGVSYTPTTTRFDTAFDYFGDRPGLEIDPNATHDVAVIDVNDGDTVDVRFDSGREETVRILGIDTPEKEQYQRYEREEEWEGIESLDYLATWGQNATDYAVQELSGARVDISFDGAEPSIFDAYDRLLGYIHYDAGSGSRDAFYNYDMVAKGYARLYASGFSNHESFAAAERTARADGVNVWTDSDPDASSEYRNRDADDLFVPKATTVRTASGGIEDARVPLYAESTATQATTGGYDYGGADLPLMGVDETAGVAVVGGLLVDEAYEQNEGFAVDTSTYENFVVLTNLVDYLASRSGDVLVDGGHGQFAEDYALSAEDVAYYQRHLEGFDVGLEGVNDLTGENLDRGRALLVSTPPQAFTSAELDAVGSFVDDGGAVILLGASNAPDAPVTNLNEVAAGLGTDIRLNDDAVSDASNNVNGDSSLPTTTVFDTSFPLFDAYPATGGSGSLAIATIHEDAAGDDSTNLEDEYVVFENAGSGDLDLTGYTVEDEAGHTYAFPTGYTLTGGASVTLHTGSGTDTDADLYWGRGSSVWNNSGDTCFVYDDAGSLVVQQSTSESGGDDGGSGSIAVQSVHPDAAGSDGDNLEDEYVVFENTGSGSLDLTGYTVEDSVGKTYRFPSGASLDAGATVTLHTGSGADTAADRYWAYGSPVWNNTGDTVNVFDDGGSQVESYTY</sequence>
<comment type="caution">
    <text evidence="7">The sequence shown here is derived from an EMBL/GenBank/DDBJ whole genome shotgun (WGS) entry which is preliminary data.</text>
</comment>
<dbReference type="InterPro" id="IPR025646">
    <property type="entry name" value="DUF4350"/>
</dbReference>
<evidence type="ECO:0000259" key="6">
    <source>
        <dbReference type="PROSITE" id="PS51841"/>
    </source>
</evidence>
<evidence type="ECO:0000256" key="2">
    <source>
        <dbReference type="ARBA" id="ARBA00022759"/>
    </source>
</evidence>
<evidence type="ECO:0000256" key="3">
    <source>
        <dbReference type="ARBA" id="ARBA00022801"/>
    </source>
</evidence>
<dbReference type="PROSITE" id="PS50830">
    <property type="entry name" value="TNASE_3"/>
    <property type="match status" value="1"/>
</dbReference>
<dbReference type="EMBL" id="JBHSDS010000006">
    <property type="protein sequence ID" value="MFC4358684.1"/>
    <property type="molecule type" value="Genomic_DNA"/>
</dbReference>
<dbReference type="InterPro" id="IPR001322">
    <property type="entry name" value="Lamin_tail_dom"/>
</dbReference>
<organism evidence="7 8">
    <name type="scientific">Halobium salinum</name>
    <dbReference type="NCBI Taxonomy" id="1364940"/>
    <lineage>
        <taxon>Archaea</taxon>
        <taxon>Methanobacteriati</taxon>
        <taxon>Methanobacteriota</taxon>
        <taxon>Stenosarchaea group</taxon>
        <taxon>Halobacteria</taxon>
        <taxon>Halobacteriales</taxon>
        <taxon>Haloferacaceae</taxon>
        <taxon>Halobium</taxon>
    </lineage>
</organism>
<accession>A0ABD5PDX1</accession>
<dbReference type="PANTHER" id="PTHR12302:SF3">
    <property type="entry name" value="SERINE_THREONINE-PROTEIN KINASE 31"/>
    <property type="match status" value="1"/>
</dbReference>
<dbReference type="SMART" id="SM00318">
    <property type="entry name" value="SNc"/>
    <property type="match status" value="1"/>
</dbReference>
<dbReference type="Pfam" id="PF00932">
    <property type="entry name" value="LTD"/>
    <property type="match status" value="2"/>
</dbReference>
<dbReference type="Pfam" id="PF00565">
    <property type="entry name" value="SNase"/>
    <property type="match status" value="1"/>
</dbReference>
<evidence type="ECO:0000313" key="7">
    <source>
        <dbReference type="EMBL" id="MFC4358684.1"/>
    </source>
</evidence>
<dbReference type="InterPro" id="IPR002071">
    <property type="entry name" value="Thermonucl_AS"/>
</dbReference>
<dbReference type="SUPFAM" id="SSF52317">
    <property type="entry name" value="Class I glutamine amidotransferase-like"/>
    <property type="match status" value="1"/>
</dbReference>
<reference evidence="7 8" key="1">
    <citation type="journal article" date="2019" name="Int. J. Syst. Evol. Microbiol.">
        <title>The Global Catalogue of Microorganisms (GCM) 10K type strain sequencing project: providing services to taxonomists for standard genome sequencing and annotation.</title>
        <authorList>
            <consortium name="The Broad Institute Genomics Platform"/>
            <consortium name="The Broad Institute Genome Sequencing Center for Infectious Disease"/>
            <person name="Wu L."/>
            <person name="Ma J."/>
        </authorList>
    </citation>
    <scope>NUCLEOTIDE SEQUENCE [LARGE SCALE GENOMIC DNA]</scope>
    <source>
        <strain evidence="7 8">CGMCC 1.12553</strain>
    </source>
</reference>
<dbReference type="Proteomes" id="UP001595921">
    <property type="component" value="Unassembled WGS sequence"/>
</dbReference>
<dbReference type="InterPro" id="IPR006311">
    <property type="entry name" value="TAT_signal"/>
</dbReference>
<dbReference type="InterPro" id="IPR036415">
    <property type="entry name" value="Lamin_tail_dom_sf"/>
</dbReference>
<dbReference type="Gene3D" id="2.40.50.90">
    <property type="match status" value="1"/>
</dbReference>
<evidence type="ECO:0000256" key="1">
    <source>
        <dbReference type="ARBA" id="ARBA00022722"/>
    </source>
</evidence>
<feature type="region of interest" description="Disordered" evidence="4">
    <location>
        <begin position="798"/>
        <end position="829"/>
    </location>
</feature>
<protein>
    <submittedName>
        <fullName evidence="7">Lamin tail domain-containing protein</fullName>
    </submittedName>
</protein>
<dbReference type="PROSITE" id="PS51318">
    <property type="entry name" value="TAT"/>
    <property type="match status" value="1"/>
</dbReference>
<evidence type="ECO:0000313" key="8">
    <source>
        <dbReference type="Proteomes" id="UP001595921"/>
    </source>
</evidence>
<feature type="domain" description="LTD" evidence="6">
    <location>
        <begin position="795"/>
        <end position="919"/>
    </location>
</feature>
<dbReference type="InterPro" id="IPR016071">
    <property type="entry name" value="Staphylococal_nuclease_OB-fold"/>
</dbReference>
<dbReference type="PROSITE" id="PS51841">
    <property type="entry name" value="LTD"/>
    <property type="match status" value="2"/>
</dbReference>
<dbReference type="GO" id="GO:0016787">
    <property type="term" value="F:hydrolase activity"/>
    <property type="evidence" value="ECO:0007669"/>
    <property type="project" value="UniProtKB-KW"/>
</dbReference>